<dbReference type="GO" id="GO:0005536">
    <property type="term" value="F:D-glucose binding"/>
    <property type="evidence" value="ECO:0007669"/>
    <property type="project" value="InterPro"/>
</dbReference>
<accession>A0A1H7NNP5</accession>
<dbReference type="Pfam" id="PF02685">
    <property type="entry name" value="Glucokinase"/>
    <property type="match status" value="1"/>
</dbReference>
<dbReference type="EMBL" id="FOAA01000012">
    <property type="protein sequence ID" value="SEL24964.1"/>
    <property type="molecule type" value="Genomic_DNA"/>
</dbReference>
<dbReference type="AlphaFoldDB" id="A0A1H7NNP5"/>
<evidence type="ECO:0000256" key="3">
    <source>
        <dbReference type="RuleBase" id="RU004046"/>
    </source>
</evidence>
<dbReference type="CDD" id="cd24008">
    <property type="entry name" value="ASKHA_NBD_GLK"/>
    <property type="match status" value="1"/>
</dbReference>
<dbReference type="SUPFAM" id="SSF53067">
    <property type="entry name" value="Actin-like ATPase domain"/>
    <property type="match status" value="1"/>
</dbReference>
<dbReference type="GO" id="GO:0005524">
    <property type="term" value="F:ATP binding"/>
    <property type="evidence" value="ECO:0007669"/>
    <property type="project" value="InterPro"/>
</dbReference>
<dbReference type="Proteomes" id="UP000199256">
    <property type="component" value="Unassembled WGS sequence"/>
</dbReference>
<gene>
    <name evidence="4" type="ORF">SAMN05444515_11245</name>
</gene>
<dbReference type="GO" id="GO:0006096">
    <property type="term" value="P:glycolytic process"/>
    <property type="evidence" value="ECO:0007669"/>
    <property type="project" value="InterPro"/>
</dbReference>
<reference evidence="5" key="1">
    <citation type="submission" date="2016-10" db="EMBL/GenBank/DDBJ databases">
        <authorList>
            <person name="Varghese N."/>
            <person name="Submissions S."/>
        </authorList>
    </citation>
    <scope>NUCLEOTIDE SEQUENCE [LARGE SCALE GENOMIC DNA]</scope>
    <source>
        <strain evidence="5">DSM 241</strain>
    </source>
</reference>
<keyword evidence="2 4" id="KW-0418">Kinase</keyword>
<protein>
    <submittedName>
        <fullName evidence="4">Glucokinase</fullName>
    </submittedName>
</protein>
<proteinExistence type="inferred from homology"/>
<dbReference type="PANTHER" id="PTHR47363:SF1">
    <property type="entry name" value="GLUCOKINASE"/>
    <property type="match status" value="1"/>
</dbReference>
<dbReference type="STRING" id="1396821.SAMN05444515_11245"/>
<dbReference type="Gene3D" id="3.40.367.20">
    <property type="match status" value="1"/>
</dbReference>
<keyword evidence="5" id="KW-1185">Reference proteome</keyword>
<dbReference type="PANTHER" id="PTHR47363">
    <property type="entry name" value="GLUCOKINASE"/>
    <property type="match status" value="1"/>
</dbReference>
<evidence type="ECO:0000313" key="4">
    <source>
        <dbReference type="EMBL" id="SEL24964.1"/>
    </source>
</evidence>
<name>A0A1H7NNP5_9GAMM</name>
<comment type="similarity">
    <text evidence="3">Belongs to the bacterial glucokinase family.</text>
</comment>
<evidence type="ECO:0000313" key="5">
    <source>
        <dbReference type="Proteomes" id="UP000199256"/>
    </source>
</evidence>
<keyword evidence="1" id="KW-0808">Transferase</keyword>
<dbReference type="GO" id="GO:0004340">
    <property type="term" value="F:glucokinase activity"/>
    <property type="evidence" value="ECO:0007669"/>
    <property type="project" value="InterPro"/>
</dbReference>
<dbReference type="InterPro" id="IPR003836">
    <property type="entry name" value="Glucokinase"/>
</dbReference>
<dbReference type="NCBIfam" id="TIGR00749">
    <property type="entry name" value="glk"/>
    <property type="match status" value="1"/>
</dbReference>
<dbReference type="InterPro" id="IPR043129">
    <property type="entry name" value="ATPase_NBD"/>
</dbReference>
<sequence length="350" mass="36538">MGPWSLSLTGGLMKILAGDIGGTKTLLMLADVSHGRLSTLARERYTSADFPDLAPMVRAFLSDAGLASDGIDAACFALAGPVARQQGVDRARLTNLPWELNSTHLADNLGIPQVALLNDFEGIGHSLDDLPTEALHSLQTGQADPEGVRLVVGAGTGLGVCIVPPGHPLCVLPTESGHATFAPADTRQARLWQYVADQEGRCTREHLLSGRGLGRIARFLVAQGQSPGQSLGLALEGDDPAPIISQLALEGSDPVAVEAVALFLAVYGGQAGDLALGCLPFGGVFIAGGIAPRLLPRMQEGGFIQAFRHKPPMSHLLERMPIQVIGDTDAGLLGAARHAASLCQQPDQAR</sequence>
<dbReference type="Gene3D" id="3.30.420.40">
    <property type="match status" value="1"/>
</dbReference>
<evidence type="ECO:0000256" key="2">
    <source>
        <dbReference type="ARBA" id="ARBA00022777"/>
    </source>
</evidence>
<evidence type="ECO:0000256" key="1">
    <source>
        <dbReference type="ARBA" id="ARBA00022679"/>
    </source>
</evidence>
<organism evidence="4 5">
    <name type="scientific">Ectothiorhodospira marina</name>
    <dbReference type="NCBI Taxonomy" id="1396821"/>
    <lineage>
        <taxon>Bacteria</taxon>
        <taxon>Pseudomonadati</taxon>
        <taxon>Pseudomonadota</taxon>
        <taxon>Gammaproteobacteria</taxon>
        <taxon>Chromatiales</taxon>
        <taxon>Ectothiorhodospiraceae</taxon>
        <taxon>Ectothiorhodospira</taxon>
    </lineage>
</organism>